<dbReference type="RefSeq" id="YP_010802837.1">
    <property type="nucleotide sequence ID" value="NC_077052.1"/>
</dbReference>
<evidence type="ECO:0000256" key="13">
    <source>
        <dbReference type="ARBA" id="ARBA00033148"/>
    </source>
</evidence>
<evidence type="ECO:0000256" key="1">
    <source>
        <dbReference type="ARBA" id="ARBA00004625"/>
    </source>
</evidence>
<keyword evidence="7" id="KW-1133">Transmembrane helix</keyword>
<evidence type="ECO:0000256" key="11">
    <source>
        <dbReference type="ARBA" id="ARBA00025270"/>
    </source>
</evidence>
<dbReference type="GeneID" id="80541633"/>
<dbReference type="GO" id="GO:0044167">
    <property type="term" value="C:host cell endoplasmic reticulum membrane"/>
    <property type="evidence" value="ECO:0007669"/>
    <property type="project" value="UniProtKB-SubCell"/>
</dbReference>
<reference evidence="14" key="1">
    <citation type="submission" date="2020-01" db="EMBL/GenBank/DDBJ databases">
        <title>Complete nucleotide sequence of a new carlavirus infecting Aconitum carmichaeli in China.</title>
        <authorList>
            <person name="Wang R."/>
            <person name="Chen B."/>
            <person name="Li Y."/>
            <person name="Wang L."/>
            <person name="Ding W."/>
        </authorList>
    </citation>
    <scope>NUCLEOTIDE SEQUENCE</scope>
    <source>
        <strain evidence="14">HB</strain>
    </source>
</reference>
<comment type="function">
    <text evidence="11">Plays a role in viral cell-to-cell propagation, by facilitating genome transport to neighboring plant cells through plasmosdesmata. May induce the formation of granular vesicles derived from the Endoplasmic reticulum, which align on actin filaments.</text>
</comment>
<keyword evidence="4" id="KW-0813">Transport</keyword>
<protein>
    <recommendedName>
        <fullName evidence="3">Movement protein TGBp3</fullName>
    </recommendedName>
    <alternativeName>
        <fullName evidence="12">7 kDa protein</fullName>
    </alternativeName>
    <alternativeName>
        <fullName evidence="13">Triple gene block 3 protein</fullName>
    </alternativeName>
</protein>
<dbReference type="KEGG" id="vg:80541633"/>
<keyword evidence="10" id="KW-1038">Host endoplasmic reticulum</keyword>
<evidence type="ECO:0000313" key="15">
    <source>
        <dbReference type="Proteomes" id="UP001162015"/>
    </source>
</evidence>
<evidence type="ECO:0000256" key="4">
    <source>
        <dbReference type="ARBA" id="ARBA00022448"/>
    </source>
</evidence>
<evidence type="ECO:0000256" key="2">
    <source>
        <dbReference type="ARBA" id="ARBA00010355"/>
    </source>
</evidence>
<evidence type="ECO:0000256" key="8">
    <source>
        <dbReference type="ARBA" id="ARBA00023031"/>
    </source>
</evidence>
<evidence type="ECO:0000256" key="3">
    <source>
        <dbReference type="ARBA" id="ARBA00013812"/>
    </source>
</evidence>
<keyword evidence="5" id="KW-0812">Transmembrane</keyword>
<comment type="subcellular location">
    <subcellularLocation>
        <location evidence="1">Host endoplasmic reticulum membrane</location>
    </subcellularLocation>
</comment>
<evidence type="ECO:0000256" key="7">
    <source>
        <dbReference type="ARBA" id="ARBA00022989"/>
    </source>
</evidence>
<keyword evidence="6" id="KW-1043">Host membrane</keyword>
<keyword evidence="15" id="KW-1185">Reference proteome</keyword>
<dbReference type="EMBL" id="MN944106">
    <property type="protein sequence ID" value="QNJ34490.1"/>
    <property type="molecule type" value="Genomic_RNA"/>
</dbReference>
<keyword evidence="8" id="KW-0916">Viral movement protein</keyword>
<evidence type="ECO:0000256" key="10">
    <source>
        <dbReference type="ARBA" id="ARBA00023184"/>
    </source>
</evidence>
<organism evidence="14 15">
    <name type="scientific">Aconite virus A</name>
    <dbReference type="NCBI Taxonomy" id="2764701"/>
    <lineage>
        <taxon>Viruses</taxon>
        <taxon>Riboviria</taxon>
        <taxon>Orthornavirae</taxon>
        <taxon>Kitrinoviricota</taxon>
        <taxon>Alsuviricetes</taxon>
        <taxon>Tymovirales</taxon>
        <taxon>Betaflexiviridae</taxon>
        <taxon>Quinvirinae</taxon>
        <taxon>Carlavirus</taxon>
        <taxon>Carlavirus alphaconiti</taxon>
    </lineage>
</organism>
<sequence>MIFNRVEVVAAFCAIFLCFWLSTRLIGNNPGCVVIVSGESITINGCVWDDNFTEYAKSLRVAKVNLP</sequence>
<gene>
    <name evidence="14" type="primary">ORF4</name>
</gene>
<evidence type="ECO:0000256" key="6">
    <source>
        <dbReference type="ARBA" id="ARBA00022870"/>
    </source>
</evidence>
<dbReference type="Proteomes" id="UP001162015">
    <property type="component" value="Segment"/>
</dbReference>
<dbReference type="GO" id="GO:0046740">
    <property type="term" value="P:transport of virus in host, cell to cell"/>
    <property type="evidence" value="ECO:0007669"/>
    <property type="project" value="UniProtKB-KW"/>
</dbReference>
<evidence type="ECO:0000256" key="9">
    <source>
        <dbReference type="ARBA" id="ARBA00023136"/>
    </source>
</evidence>
<comment type="similarity">
    <text evidence="2">Belongs to the Tymovirales TGBp3 protein family.</text>
</comment>
<keyword evidence="9" id="KW-0472">Membrane</keyword>
<evidence type="ECO:0000256" key="12">
    <source>
        <dbReference type="ARBA" id="ARBA00030266"/>
    </source>
</evidence>
<evidence type="ECO:0000313" key="14">
    <source>
        <dbReference type="EMBL" id="QNJ34490.1"/>
    </source>
</evidence>
<dbReference type="Pfam" id="PF02495">
    <property type="entry name" value="TGBp3"/>
    <property type="match status" value="1"/>
</dbReference>
<accession>A0A8K0YXL0</accession>
<evidence type="ECO:0000256" key="5">
    <source>
        <dbReference type="ARBA" id="ARBA00022692"/>
    </source>
</evidence>
<name>A0A8K0YXL0_9VIRU</name>
<dbReference type="InterPro" id="IPR003411">
    <property type="entry name" value="TGBp3"/>
</dbReference>
<proteinExistence type="inferred from homology"/>